<keyword evidence="5 7" id="KW-0811">Translocation</keyword>
<dbReference type="GO" id="GO:0065002">
    <property type="term" value="P:intracellular protein transmembrane transport"/>
    <property type="evidence" value="ECO:0007669"/>
    <property type="project" value="TreeGrafter"/>
</dbReference>
<dbReference type="NCBIfam" id="TIGR00945">
    <property type="entry name" value="tatC"/>
    <property type="match status" value="1"/>
</dbReference>
<feature type="transmembrane region" description="Helical" evidence="7">
    <location>
        <begin position="224"/>
        <end position="245"/>
    </location>
</feature>
<keyword evidence="3 7" id="KW-0653">Protein transport</keyword>
<evidence type="ECO:0000256" key="3">
    <source>
        <dbReference type="ARBA" id="ARBA00022927"/>
    </source>
</evidence>
<comment type="subcellular location">
    <subcellularLocation>
        <location evidence="7">Cell membrane</location>
        <topology evidence="7">Multi-pass membrane protein</topology>
    </subcellularLocation>
    <subcellularLocation>
        <location evidence="1">Membrane</location>
        <topology evidence="1">Multi-pass membrane protein</topology>
    </subcellularLocation>
</comment>
<dbReference type="GO" id="GO:0033281">
    <property type="term" value="C:TAT protein transport complex"/>
    <property type="evidence" value="ECO:0007669"/>
    <property type="project" value="UniProtKB-UniRule"/>
</dbReference>
<reference evidence="8 9" key="1">
    <citation type="submission" date="2016-07" db="EMBL/GenBank/DDBJ databases">
        <title>High microdiversification within the ubiquitous acI lineage of Actinobacteria.</title>
        <authorList>
            <person name="Neuenschwander S.M."/>
            <person name="Salcher M."/>
            <person name="Ghai R."/>
            <person name="Pernthaler J."/>
        </authorList>
    </citation>
    <scope>NUCLEOTIDE SEQUENCE [LARGE SCALE GENOMIC DNA]</scope>
    <source>
        <strain evidence="8">MMS-21-160</strain>
    </source>
</reference>
<gene>
    <name evidence="7" type="primary">tatC</name>
    <name evidence="8" type="ORF">B1s21160_03200</name>
</gene>
<comment type="function">
    <text evidence="7">Part of the twin-arginine translocation (Tat) system that transports large folded proteins containing a characteristic twin-arginine motif in their signal peptide across membranes. Together with TatB, TatC is part of a receptor directly interacting with Tat signal peptides.</text>
</comment>
<organism evidence="8 9">
    <name type="scientific">Candidatus Nanopelagicus hibericus</name>
    <dbReference type="NCBI Taxonomy" id="1884915"/>
    <lineage>
        <taxon>Bacteria</taxon>
        <taxon>Bacillati</taxon>
        <taxon>Actinomycetota</taxon>
        <taxon>Actinomycetes</taxon>
        <taxon>Candidatus Nanopelagicales</taxon>
        <taxon>Candidatus Nanopelagicaceae</taxon>
        <taxon>Candidatus Nanopelagicus</taxon>
    </lineage>
</organism>
<comment type="similarity">
    <text evidence="7">Belongs to the TatC family.</text>
</comment>
<keyword evidence="7" id="KW-1003">Cell membrane</keyword>
<protein>
    <recommendedName>
        <fullName evidence="7">Sec-independent protein translocase protein TatC</fullName>
    </recommendedName>
</protein>
<comment type="subunit">
    <text evidence="7">The Tat system comprises two distinct complexes: a TatABC complex, containing multiple copies of TatA, TatB and TatC subunits, and a separate TatA complex, containing only TatA subunits. Substrates initially bind to the TatABC complex, which probably triggers association of the separate TatA complex to form the active translocon.</text>
</comment>
<dbReference type="PANTHER" id="PTHR30371:SF0">
    <property type="entry name" value="SEC-INDEPENDENT PROTEIN TRANSLOCASE PROTEIN TATC, CHLOROPLASTIC-RELATED"/>
    <property type="match status" value="1"/>
</dbReference>
<keyword evidence="2 7" id="KW-0812">Transmembrane</keyword>
<dbReference type="RefSeq" id="WP_095672405.1">
    <property type="nucleotide sequence ID" value="NZ_CP016771.1"/>
</dbReference>
<dbReference type="Proteomes" id="UP000217171">
    <property type="component" value="Chromosome"/>
</dbReference>
<dbReference type="Pfam" id="PF00902">
    <property type="entry name" value="TatC"/>
    <property type="match status" value="1"/>
</dbReference>
<feature type="transmembrane region" description="Helical" evidence="7">
    <location>
        <begin position="116"/>
        <end position="138"/>
    </location>
</feature>
<dbReference type="InterPro" id="IPR002033">
    <property type="entry name" value="TatC"/>
</dbReference>
<dbReference type="KEGG" id="nhi:B1s21160_03200"/>
<proteinExistence type="inferred from homology"/>
<dbReference type="OrthoDB" id="9777044at2"/>
<keyword evidence="9" id="KW-1185">Reference proteome</keyword>
<evidence type="ECO:0000256" key="5">
    <source>
        <dbReference type="ARBA" id="ARBA00023010"/>
    </source>
</evidence>
<evidence type="ECO:0000256" key="6">
    <source>
        <dbReference type="ARBA" id="ARBA00023136"/>
    </source>
</evidence>
<evidence type="ECO:0000256" key="1">
    <source>
        <dbReference type="ARBA" id="ARBA00004141"/>
    </source>
</evidence>
<dbReference type="HAMAP" id="MF_00902">
    <property type="entry name" value="TatC"/>
    <property type="match status" value="1"/>
</dbReference>
<evidence type="ECO:0000313" key="9">
    <source>
        <dbReference type="Proteomes" id="UP000217171"/>
    </source>
</evidence>
<feature type="transmembrane region" description="Helical" evidence="7">
    <location>
        <begin position="83"/>
        <end position="104"/>
    </location>
</feature>
<evidence type="ECO:0000256" key="7">
    <source>
        <dbReference type="HAMAP-Rule" id="MF_00902"/>
    </source>
</evidence>
<keyword evidence="4 7" id="KW-1133">Transmembrane helix</keyword>
<evidence type="ECO:0000313" key="8">
    <source>
        <dbReference type="EMBL" id="ASY13338.1"/>
    </source>
</evidence>
<feature type="transmembrane region" description="Helical" evidence="7">
    <location>
        <begin position="165"/>
        <end position="189"/>
    </location>
</feature>
<keyword evidence="6 7" id="KW-0472">Membrane</keyword>
<dbReference type="AlphaFoldDB" id="A0A249K969"/>
<evidence type="ECO:0000256" key="2">
    <source>
        <dbReference type="ARBA" id="ARBA00022692"/>
    </source>
</evidence>
<dbReference type="PANTHER" id="PTHR30371">
    <property type="entry name" value="SEC-INDEPENDENT PROTEIN TRANSLOCASE PROTEIN TATC"/>
    <property type="match status" value="1"/>
</dbReference>
<feature type="transmembrane region" description="Helical" evidence="7">
    <location>
        <begin position="201"/>
        <end position="218"/>
    </location>
</feature>
<evidence type="ECO:0000256" key="4">
    <source>
        <dbReference type="ARBA" id="ARBA00022989"/>
    </source>
</evidence>
<dbReference type="EMBL" id="CP016771">
    <property type="protein sequence ID" value="ASY13338.1"/>
    <property type="molecule type" value="Genomic_DNA"/>
</dbReference>
<sequence length="268" mass="29985">MSKRRGDKMPLLEHVREFRDRMLKSVLAIGLGAIVGWILYQPIIRILTLPFCDLEKSSLPSNEQCGDLYVNGILGPFNLQVKIALLSGVIFSAPVWIYQLWAFITPALHKRERRVAIIFAAIASPLFASGSYLAYLILPHAVDVLLGFTPNNLGNLVRFDEYLDFVLRLILIFGIAFVLPLFLVALNLLGVLSGAAILRPWRVAVFICFLFTAIFTPTPDPVTMIVLAIPLCILYFGSGIFALLIDKRRKRNSDDQIQSTDIEKPEAL</sequence>
<dbReference type="PRINTS" id="PR01840">
    <property type="entry name" value="TATCFAMILY"/>
</dbReference>
<feature type="transmembrane region" description="Helical" evidence="7">
    <location>
        <begin position="21"/>
        <end position="40"/>
    </location>
</feature>
<dbReference type="GO" id="GO:0009977">
    <property type="term" value="F:proton motive force dependent protein transmembrane transporter activity"/>
    <property type="evidence" value="ECO:0007669"/>
    <property type="project" value="TreeGrafter"/>
</dbReference>
<keyword evidence="7" id="KW-0813">Transport</keyword>
<accession>A0A249K969</accession>
<dbReference type="GO" id="GO:0043953">
    <property type="term" value="P:protein transport by the Tat complex"/>
    <property type="evidence" value="ECO:0007669"/>
    <property type="project" value="UniProtKB-UniRule"/>
</dbReference>
<name>A0A249K969_9ACTN</name>